<proteinExistence type="predicted"/>
<reference evidence="2" key="1">
    <citation type="journal article" date="2019" name="Int. J. Syst. Evol. Microbiol.">
        <title>The Global Catalogue of Microorganisms (GCM) 10K type strain sequencing project: providing services to taxonomists for standard genome sequencing and annotation.</title>
        <authorList>
            <consortium name="The Broad Institute Genomics Platform"/>
            <consortium name="The Broad Institute Genome Sequencing Center for Infectious Disease"/>
            <person name="Wu L."/>
            <person name="Ma J."/>
        </authorList>
    </citation>
    <scope>NUCLEOTIDE SEQUENCE [LARGE SCALE GENOMIC DNA]</scope>
    <source>
        <strain evidence="2">NBRC 108730</strain>
    </source>
</reference>
<name>A0ABQ6JJ84_9ACTN</name>
<organism evidence="1 2">
    <name type="scientific">Angustibacter aerolatus</name>
    <dbReference type="NCBI Taxonomy" id="1162965"/>
    <lineage>
        <taxon>Bacteria</taxon>
        <taxon>Bacillati</taxon>
        <taxon>Actinomycetota</taxon>
        <taxon>Actinomycetes</taxon>
        <taxon>Kineosporiales</taxon>
        <taxon>Kineosporiaceae</taxon>
    </lineage>
</organism>
<sequence>MVEAFQALCTQDPIFNDSVRSTTKTVGATGYRLSAWGAALAATLQTHVRIPALSSDRKSISFG</sequence>
<keyword evidence="2" id="KW-1185">Reference proteome</keyword>
<comment type="caution">
    <text evidence="1">The sequence shown here is derived from an EMBL/GenBank/DDBJ whole genome shotgun (WGS) entry which is preliminary data.</text>
</comment>
<gene>
    <name evidence="1" type="ORF">GCM10025868_26790</name>
</gene>
<evidence type="ECO:0000313" key="2">
    <source>
        <dbReference type="Proteomes" id="UP001157017"/>
    </source>
</evidence>
<dbReference type="Proteomes" id="UP001157017">
    <property type="component" value="Unassembled WGS sequence"/>
</dbReference>
<evidence type="ECO:0000313" key="1">
    <source>
        <dbReference type="EMBL" id="GMA87429.1"/>
    </source>
</evidence>
<accession>A0ABQ6JJ84</accession>
<dbReference type="EMBL" id="BSUZ01000001">
    <property type="protein sequence ID" value="GMA87429.1"/>
    <property type="molecule type" value="Genomic_DNA"/>
</dbReference>
<protein>
    <submittedName>
        <fullName evidence="1">Uncharacterized protein</fullName>
    </submittedName>
</protein>